<keyword evidence="3" id="KW-1185">Reference proteome</keyword>
<protein>
    <submittedName>
        <fullName evidence="2">BQ2448_7785 protein</fullName>
    </submittedName>
</protein>
<dbReference type="PANTHER" id="PTHR36050">
    <property type="entry name" value="O-FUCOSYLTRANSFERASE 30"/>
    <property type="match status" value="1"/>
</dbReference>
<feature type="compositionally biased region" description="Acidic residues" evidence="1">
    <location>
        <begin position="303"/>
        <end position="320"/>
    </location>
</feature>
<name>A0A238FUL2_9BASI</name>
<feature type="compositionally biased region" description="Acidic residues" evidence="1">
    <location>
        <begin position="222"/>
        <end position="241"/>
    </location>
</feature>
<accession>A0A238FUL2</accession>
<feature type="compositionally biased region" description="Acidic residues" evidence="1">
    <location>
        <begin position="197"/>
        <end position="207"/>
    </location>
</feature>
<evidence type="ECO:0000256" key="1">
    <source>
        <dbReference type="SAM" id="MobiDB-lite"/>
    </source>
</evidence>
<feature type="compositionally biased region" description="Basic residues" evidence="1">
    <location>
        <begin position="675"/>
        <end position="691"/>
    </location>
</feature>
<feature type="compositionally biased region" description="Low complexity" evidence="1">
    <location>
        <begin position="68"/>
        <end position="78"/>
    </location>
</feature>
<feature type="compositionally biased region" description="Basic and acidic residues" evidence="1">
    <location>
        <begin position="261"/>
        <end position="281"/>
    </location>
</feature>
<gene>
    <name evidence="2" type="ORF">BQ2448_7785</name>
</gene>
<feature type="region of interest" description="Disordered" evidence="1">
    <location>
        <begin position="1"/>
        <end position="82"/>
    </location>
</feature>
<sequence>MMMSEKSGSSLSPSPPLISTRHGSPPLQPPRSPLLIPGSPGFSHAHSYTSSPDMDESSRPLLPRVSFSSPASPTSATSVHMPRLPSRRRWPVLTVLLVLIVCGAWLQRDGSASVSLRHAKTGLKHLGNKLNDITVVKPWSGTGTAKHLGNKLNDITVVKPWSGTGTAKHLGNKLNDITVVKPWSGPGTGGTEPIAADADDADWDDTTQADTTSSRPTQPDPLESEPEPEESTPPETLDDDGADRSQGLDMPLDAGSGKKQAQTDEHRGSEKPKEIEAKEEATANDEDASEAVRITPSLGNENSDVDAMEQAEEEMEEEDTTLSQAKLDSLVQAAKLNVRPYPRDPPRDPRVAATKRYLAFDSHSGFHNQRKSLVNALILAKMLNRTLLLAPVRLGRALAWGPDVWRRILHDEECKAGLPVSDRSLGECKASDSDKWTYVAWSYLIQPGLVKDRDIVDRWNSSMKWVFMPAEEGGLGLAESDVYTFADPVRRSWQIYDDSKTSTNLGPFTTRLNLEDLVTGPISEHRMIRFGSLFSGARMVTTRPENIAERKAIDEAMILQQPVLDAVADQVRDRLGSYSAVHLRVGDGFFLHNKFTIMAGVFRKAVKGMFRLRQVDITALLDQTEERQKGLTSSKNPQSKRSLPEIYSWHGLAEEDNDPDELQEIEEAVVISPPKRSRRSKQSSPRLRKRAPMSSTLKCRKPLHTEKYLLPLNSPLYIATDSRNPIKDPALAPFFDHFPCAFLLNDFAAVSEYNSEPVEELVHLVSGGLKSDWDGQNLAQYFFGFLEAEIAARGTKIVGTPGSTFSGYTSGILHKTYVAQGLASPAA</sequence>
<feature type="region of interest" description="Disordered" evidence="1">
    <location>
        <begin position="670"/>
        <end position="694"/>
    </location>
</feature>
<dbReference type="EMBL" id="FMSP01000023">
    <property type="protein sequence ID" value="SCV74756.1"/>
    <property type="molecule type" value="Genomic_DNA"/>
</dbReference>
<organism evidence="2 3">
    <name type="scientific">Microbotryum intermedium</name>
    <dbReference type="NCBI Taxonomy" id="269621"/>
    <lineage>
        <taxon>Eukaryota</taxon>
        <taxon>Fungi</taxon>
        <taxon>Dikarya</taxon>
        <taxon>Basidiomycota</taxon>
        <taxon>Pucciniomycotina</taxon>
        <taxon>Microbotryomycetes</taxon>
        <taxon>Microbotryales</taxon>
        <taxon>Microbotryaceae</taxon>
        <taxon>Microbotryum</taxon>
    </lineage>
</organism>
<dbReference type="PANTHER" id="PTHR36050:SF1">
    <property type="entry name" value="O-FUCOSYLTRANSFERASE 30"/>
    <property type="match status" value="1"/>
</dbReference>
<dbReference type="AlphaFoldDB" id="A0A238FUL2"/>
<dbReference type="STRING" id="269621.A0A238FUL2"/>
<proteinExistence type="predicted"/>
<feature type="compositionally biased region" description="Low complexity" evidence="1">
    <location>
        <begin position="1"/>
        <end position="12"/>
    </location>
</feature>
<dbReference type="OrthoDB" id="1882547at2759"/>
<feature type="region of interest" description="Disordered" evidence="1">
    <location>
        <begin position="181"/>
        <end position="322"/>
    </location>
</feature>
<dbReference type="Proteomes" id="UP000198372">
    <property type="component" value="Unassembled WGS sequence"/>
</dbReference>
<reference evidence="3" key="1">
    <citation type="submission" date="2016-09" db="EMBL/GenBank/DDBJ databases">
        <authorList>
            <person name="Jeantristanb JTB J.-T."/>
            <person name="Ricardo R."/>
        </authorList>
    </citation>
    <scope>NUCLEOTIDE SEQUENCE [LARGE SCALE GENOMIC DNA]</scope>
</reference>
<evidence type="ECO:0000313" key="3">
    <source>
        <dbReference type="Proteomes" id="UP000198372"/>
    </source>
</evidence>
<evidence type="ECO:0000313" key="2">
    <source>
        <dbReference type="EMBL" id="SCV74756.1"/>
    </source>
</evidence>